<evidence type="ECO:0000256" key="4">
    <source>
        <dbReference type="ARBA" id="ARBA00006759"/>
    </source>
</evidence>
<dbReference type="PANTHER" id="PTHR43705:SF1">
    <property type="entry name" value="HYDROXYACYLGLUTATHIONE HYDROLASE GLOB"/>
    <property type="match status" value="1"/>
</dbReference>
<accession>A0A438HVU8</accession>
<organism evidence="11 12">
    <name type="scientific">Vitis vinifera</name>
    <name type="common">Grape</name>
    <dbReference type="NCBI Taxonomy" id="29760"/>
    <lineage>
        <taxon>Eukaryota</taxon>
        <taxon>Viridiplantae</taxon>
        <taxon>Streptophyta</taxon>
        <taxon>Embryophyta</taxon>
        <taxon>Tracheophyta</taxon>
        <taxon>Spermatophyta</taxon>
        <taxon>Magnoliopsida</taxon>
        <taxon>eudicotyledons</taxon>
        <taxon>Gunneridae</taxon>
        <taxon>Pentapetalae</taxon>
        <taxon>rosids</taxon>
        <taxon>Vitales</taxon>
        <taxon>Vitaceae</taxon>
        <taxon>Viteae</taxon>
        <taxon>Vitis</taxon>
    </lineage>
</organism>
<comment type="pathway">
    <text evidence="3">Secondary metabolite metabolism; methylglyoxal degradation; (R)-lactate from methylglyoxal: step 2/2.</text>
</comment>
<protein>
    <recommendedName>
        <fullName evidence="5">hydroxyacylglutathione hydrolase</fullName>
        <ecNumber evidence="5">3.1.2.6</ecNumber>
    </recommendedName>
    <alternativeName>
        <fullName evidence="9">Glyoxalase II</fullName>
    </alternativeName>
</protein>
<evidence type="ECO:0000256" key="6">
    <source>
        <dbReference type="ARBA" id="ARBA00022723"/>
    </source>
</evidence>
<feature type="domain" description="Metallo-beta-lactamase" evidence="10">
    <location>
        <begin position="37"/>
        <end position="178"/>
    </location>
</feature>
<evidence type="ECO:0000256" key="8">
    <source>
        <dbReference type="ARBA" id="ARBA00022833"/>
    </source>
</evidence>
<dbReference type="SUPFAM" id="SSF56281">
    <property type="entry name" value="Metallo-hydrolase/oxidoreductase"/>
    <property type="match status" value="2"/>
</dbReference>
<evidence type="ECO:0000313" key="12">
    <source>
        <dbReference type="Proteomes" id="UP000288805"/>
    </source>
</evidence>
<reference evidence="11 12" key="1">
    <citation type="journal article" date="2018" name="PLoS Genet.">
        <title>Population sequencing reveals clonal diversity and ancestral inbreeding in the grapevine cultivar Chardonnay.</title>
        <authorList>
            <person name="Roach M.J."/>
            <person name="Johnson D.L."/>
            <person name="Bohlmann J."/>
            <person name="van Vuuren H.J."/>
            <person name="Jones S.J."/>
            <person name="Pretorius I.S."/>
            <person name="Schmidt S.A."/>
            <person name="Borneman A.R."/>
        </authorList>
    </citation>
    <scope>NUCLEOTIDE SEQUENCE [LARGE SCALE GENOMIC DNA]</scope>
    <source>
        <strain evidence="12">cv. Chardonnay</strain>
        <tissue evidence="11">Leaf</tissue>
    </source>
</reference>
<evidence type="ECO:0000256" key="3">
    <source>
        <dbReference type="ARBA" id="ARBA00004963"/>
    </source>
</evidence>
<proteinExistence type="inferred from homology"/>
<comment type="similarity">
    <text evidence="4">Belongs to the metallo-beta-lactamase superfamily. Glyoxalase II family.</text>
</comment>
<dbReference type="InterPro" id="IPR050110">
    <property type="entry name" value="Glyoxalase_II_hydrolase"/>
</dbReference>
<dbReference type="InterPro" id="IPR035680">
    <property type="entry name" value="Clx_II_MBL"/>
</dbReference>
<evidence type="ECO:0000256" key="5">
    <source>
        <dbReference type="ARBA" id="ARBA00011917"/>
    </source>
</evidence>
<comment type="caution">
    <text evidence="11">The sequence shown here is derived from an EMBL/GenBank/DDBJ whole genome shotgun (WGS) entry which is preliminary data.</text>
</comment>
<evidence type="ECO:0000256" key="2">
    <source>
        <dbReference type="ARBA" id="ARBA00001947"/>
    </source>
</evidence>
<evidence type="ECO:0000256" key="1">
    <source>
        <dbReference type="ARBA" id="ARBA00001623"/>
    </source>
</evidence>
<evidence type="ECO:0000256" key="9">
    <source>
        <dbReference type="ARBA" id="ARBA00031044"/>
    </source>
</evidence>
<sequence>MMGYGSRGYYPQWNLKERPPTCEEPLKGETMVPCLKDNYAYLLHDVDTGTVGVVDPSEAVPVIDALSRKNRNLTYILNTHHHHDHTGGNAELKARYGAKVIGSGIDKDRIPGIDIVLKDGDKWMFAGHEVVVIETPGHTRGHISSLIILENIWISFSVGREKHGEKVHLVKWEVVCTDKEKGGLGLRKLALLNKALLGKWIWRYACEKNILWRQVIKVKYGQEGLDWRPKKGNGAVGVGVWKEIWKESDWCWDNITFRVGKGNLICFWTDVWCSESPLAQCFPHLFGMAAHQSLTVKEMWDQNSGQGNWNLHFLRDFNDWEIELVGEFLHILRGFKPSLEDDSVLWRKGRSGQFRVKEAYSLLTNSEVMGFPHKSIWVARVPTKVAFFAWEASWGKVLTLDSLQRRGFQLPNRCFLCECEEESVNHILIYCTVVRALWDIVFGLVDVKWVFPGTVKEVLASWRAGHISFYFPGSGAIFTGDTLFSLSCGKLFEGTPEQMHSSLSKIMSLPDETNIYCGHEYTLSNSKFALSIEPKNEVLQSYATHVAHLRSKGLPTVNFSCFPSFKRLNEYTKFLGHQEKIPTTLKMEKMCNPFLRTSSPEIRKSLKITATADDSEALGIIREAKDNF</sequence>
<dbReference type="InterPro" id="IPR032282">
    <property type="entry name" value="HAGH_C"/>
</dbReference>
<dbReference type="Pfam" id="PF13966">
    <property type="entry name" value="zf-RVT"/>
    <property type="match status" value="1"/>
</dbReference>
<evidence type="ECO:0000256" key="7">
    <source>
        <dbReference type="ARBA" id="ARBA00022801"/>
    </source>
</evidence>
<dbReference type="InterPro" id="IPR001279">
    <property type="entry name" value="Metallo-B-lactamas"/>
</dbReference>
<name>A0A438HVU8_VITVI</name>
<gene>
    <name evidence="11" type="primary">VvCHDp001022_1</name>
    <name evidence="11" type="ORF">CK203_032977</name>
</gene>
<keyword evidence="8" id="KW-0862">Zinc</keyword>
<dbReference type="InterPro" id="IPR017782">
    <property type="entry name" value="Hydroxyacylglutathione_Hdrlase"/>
</dbReference>
<dbReference type="Pfam" id="PF00753">
    <property type="entry name" value="Lactamase_B"/>
    <property type="match status" value="1"/>
</dbReference>
<evidence type="ECO:0000313" key="11">
    <source>
        <dbReference type="EMBL" id="RVW88576.1"/>
    </source>
</evidence>
<evidence type="ECO:0000259" key="10">
    <source>
        <dbReference type="SMART" id="SM00849"/>
    </source>
</evidence>
<dbReference type="Proteomes" id="UP000288805">
    <property type="component" value="Unassembled WGS sequence"/>
</dbReference>
<dbReference type="InterPro" id="IPR036866">
    <property type="entry name" value="RibonucZ/Hydroxyglut_hydro"/>
</dbReference>
<dbReference type="CDD" id="cd07723">
    <property type="entry name" value="hydroxyacylglutathione_hydrolase_MBL-fold"/>
    <property type="match status" value="1"/>
</dbReference>
<dbReference type="AlphaFoldDB" id="A0A438HVU8"/>
<keyword evidence="7 11" id="KW-0378">Hydrolase</keyword>
<dbReference type="GO" id="GO:0019243">
    <property type="term" value="P:methylglyoxal catabolic process to D-lactate via S-lactoyl-glutathione"/>
    <property type="evidence" value="ECO:0007669"/>
    <property type="project" value="InterPro"/>
</dbReference>
<comment type="catalytic activity">
    <reaction evidence="1">
        <text>an S-(2-hydroxyacyl)glutathione + H2O = a 2-hydroxy carboxylate + glutathione + H(+)</text>
        <dbReference type="Rhea" id="RHEA:21864"/>
        <dbReference type="ChEBI" id="CHEBI:15377"/>
        <dbReference type="ChEBI" id="CHEBI:15378"/>
        <dbReference type="ChEBI" id="CHEBI:57925"/>
        <dbReference type="ChEBI" id="CHEBI:58896"/>
        <dbReference type="ChEBI" id="CHEBI:71261"/>
        <dbReference type="EC" id="3.1.2.6"/>
    </reaction>
</comment>
<dbReference type="SMART" id="SM00849">
    <property type="entry name" value="Lactamase_B"/>
    <property type="match status" value="1"/>
</dbReference>
<dbReference type="GO" id="GO:0046872">
    <property type="term" value="F:metal ion binding"/>
    <property type="evidence" value="ECO:0007669"/>
    <property type="project" value="UniProtKB-KW"/>
</dbReference>
<dbReference type="GO" id="GO:0004416">
    <property type="term" value="F:hydroxyacylglutathione hydrolase activity"/>
    <property type="evidence" value="ECO:0007669"/>
    <property type="project" value="UniProtKB-EC"/>
</dbReference>
<dbReference type="InterPro" id="IPR026960">
    <property type="entry name" value="RVT-Znf"/>
</dbReference>
<comment type="cofactor">
    <cofactor evidence="2">
        <name>Zn(2+)</name>
        <dbReference type="ChEBI" id="CHEBI:29105"/>
    </cofactor>
</comment>
<dbReference type="EC" id="3.1.2.6" evidence="5"/>
<dbReference type="HAMAP" id="MF_01374">
    <property type="entry name" value="Glyoxalase_2"/>
    <property type="match status" value="1"/>
</dbReference>
<dbReference type="Gene3D" id="3.60.15.10">
    <property type="entry name" value="Ribonuclease Z/Hydroxyacylglutathione hydrolase-like"/>
    <property type="match status" value="2"/>
</dbReference>
<dbReference type="Pfam" id="PF16123">
    <property type="entry name" value="HAGH_C"/>
    <property type="match status" value="2"/>
</dbReference>
<dbReference type="EMBL" id="QGNW01000172">
    <property type="protein sequence ID" value="RVW88576.1"/>
    <property type="molecule type" value="Genomic_DNA"/>
</dbReference>
<dbReference type="PANTHER" id="PTHR43705">
    <property type="entry name" value="HYDROXYACYLGLUTATHIONE HYDROLASE"/>
    <property type="match status" value="1"/>
</dbReference>
<keyword evidence="6" id="KW-0479">Metal-binding</keyword>